<protein>
    <submittedName>
        <fullName evidence="2">Uncharacterized protein</fullName>
    </submittedName>
</protein>
<name>A0ABN8LMU9_9CNID</name>
<accession>A0ABN8LMU9</accession>
<keyword evidence="3" id="KW-1185">Reference proteome</keyword>
<sequence>MKSKCKCGDVFGFKIIEALRLIGEPEREQALRRFVTSTKRGCAGRLTFPGNGQVSGCIHIQRRQLPESILKSMDKAFSSTRNVPTPCNGSSMNVKQQVKQLKPCQ</sequence>
<proteinExistence type="predicted"/>
<feature type="compositionally biased region" description="Polar residues" evidence="1">
    <location>
        <begin position="81"/>
        <end position="99"/>
    </location>
</feature>
<evidence type="ECO:0000313" key="3">
    <source>
        <dbReference type="Proteomes" id="UP001159427"/>
    </source>
</evidence>
<dbReference type="EMBL" id="CALNXI010000039">
    <property type="protein sequence ID" value="CAH3016316.1"/>
    <property type="molecule type" value="Genomic_DNA"/>
</dbReference>
<dbReference type="Proteomes" id="UP001159427">
    <property type="component" value="Unassembled WGS sequence"/>
</dbReference>
<feature type="region of interest" description="Disordered" evidence="1">
    <location>
        <begin position="81"/>
        <end position="105"/>
    </location>
</feature>
<reference evidence="2 3" key="1">
    <citation type="submission" date="2022-05" db="EMBL/GenBank/DDBJ databases">
        <authorList>
            <consortium name="Genoscope - CEA"/>
            <person name="William W."/>
        </authorList>
    </citation>
    <scope>NUCLEOTIDE SEQUENCE [LARGE SCALE GENOMIC DNA]</scope>
</reference>
<comment type="caution">
    <text evidence="2">The sequence shown here is derived from an EMBL/GenBank/DDBJ whole genome shotgun (WGS) entry which is preliminary data.</text>
</comment>
<evidence type="ECO:0000313" key="2">
    <source>
        <dbReference type="EMBL" id="CAH3016316.1"/>
    </source>
</evidence>
<evidence type="ECO:0000256" key="1">
    <source>
        <dbReference type="SAM" id="MobiDB-lite"/>
    </source>
</evidence>
<gene>
    <name evidence="2" type="ORF">PEVE_00028124</name>
</gene>
<organism evidence="2 3">
    <name type="scientific">Porites evermanni</name>
    <dbReference type="NCBI Taxonomy" id="104178"/>
    <lineage>
        <taxon>Eukaryota</taxon>
        <taxon>Metazoa</taxon>
        <taxon>Cnidaria</taxon>
        <taxon>Anthozoa</taxon>
        <taxon>Hexacorallia</taxon>
        <taxon>Scleractinia</taxon>
        <taxon>Fungiina</taxon>
        <taxon>Poritidae</taxon>
        <taxon>Porites</taxon>
    </lineage>
</organism>